<evidence type="ECO:0000256" key="1">
    <source>
        <dbReference type="ARBA" id="ARBA00004123"/>
    </source>
</evidence>
<dbReference type="PROSITE" id="PS00028">
    <property type="entry name" value="ZINC_FINGER_C2H2_1"/>
    <property type="match status" value="12"/>
</dbReference>
<dbReference type="FunFam" id="3.30.160.60:FF:000012">
    <property type="entry name" value="RB-associated KRAB zinc finger protein-like"/>
    <property type="match status" value="1"/>
</dbReference>
<evidence type="ECO:0000256" key="2">
    <source>
        <dbReference type="ARBA" id="ARBA00006991"/>
    </source>
</evidence>
<dbReference type="InParanoid" id="A0A2Y9ME11"/>
<evidence type="ECO:0000256" key="4">
    <source>
        <dbReference type="ARBA" id="ARBA00022737"/>
    </source>
</evidence>
<feature type="compositionally biased region" description="Basic and acidic residues" evidence="12">
    <location>
        <begin position="410"/>
        <end position="427"/>
    </location>
</feature>
<dbReference type="PANTHER" id="PTHR19818">
    <property type="entry name" value="ZINC FINGER PROTEIN ZIC AND GLI"/>
    <property type="match status" value="1"/>
</dbReference>
<keyword evidence="15" id="KW-1185">Reference proteome</keyword>
<dbReference type="SMART" id="SM00355">
    <property type="entry name" value="ZnF_C2H2"/>
    <property type="match status" value="12"/>
</dbReference>
<dbReference type="FunFam" id="3.30.160.60:FF:001437">
    <property type="entry name" value="Zinc finger protein 594"/>
    <property type="match status" value="1"/>
</dbReference>
<dbReference type="GO" id="GO:0008270">
    <property type="term" value="F:zinc ion binding"/>
    <property type="evidence" value="ECO:0007669"/>
    <property type="project" value="UniProtKB-KW"/>
</dbReference>
<evidence type="ECO:0000256" key="5">
    <source>
        <dbReference type="ARBA" id="ARBA00022771"/>
    </source>
</evidence>
<evidence type="ECO:0000256" key="7">
    <source>
        <dbReference type="ARBA" id="ARBA00023015"/>
    </source>
</evidence>
<reference evidence="16" key="1">
    <citation type="submission" date="2025-08" db="UniProtKB">
        <authorList>
            <consortium name="RefSeq"/>
        </authorList>
    </citation>
    <scope>IDENTIFICATION</scope>
    <source>
        <tissue evidence="16">Blood</tissue>
    </source>
</reference>
<feature type="region of interest" description="Disordered" evidence="12">
    <location>
        <begin position="406"/>
        <end position="435"/>
    </location>
</feature>
<feature type="domain" description="KRAB" evidence="14">
    <location>
        <begin position="293"/>
        <end position="366"/>
    </location>
</feature>
<dbReference type="CTD" id="162972"/>
<evidence type="ECO:0000256" key="10">
    <source>
        <dbReference type="ARBA" id="ARBA00023242"/>
    </source>
</evidence>
<dbReference type="InterPro" id="IPR001909">
    <property type="entry name" value="KRAB"/>
</dbReference>
<name>A0A2Y9ME11_DELLE</name>
<dbReference type="GeneID" id="111170001"/>
<evidence type="ECO:0000313" key="16">
    <source>
        <dbReference type="RefSeq" id="XP_022420484.1"/>
    </source>
</evidence>
<feature type="domain" description="C2H2-type" evidence="13">
    <location>
        <begin position="546"/>
        <end position="573"/>
    </location>
</feature>
<dbReference type="InterPro" id="IPR050329">
    <property type="entry name" value="GLI_C2H2-zinc-finger"/>
</dbReference>
<keyword evidence="9" id="KW-0804">Transcription</keyword>
<feature type="domain" description="C2H2-type" evidence="13">
    <location>
        <begin position="714"/>
        <end position="741"/>
    </location>
</feature>
<feature type="domain" description="C2H2-type" evidence="13">
    <location>
        <begin position="390"/>
        <end position="417"/>
    </location>
</feature>
<protein>
    <submittedName>
        <fullName evidence="16">Zinc finger protein 550 isoform X1</fullName>
    </submittedName>
</protein>
<dbReference type="SMART" id="SM00349">
    <property type="entry name" value="KRAB"/>
    <property type="match status" value="2"/>
</dbReference>
<dbReference type="FunFam" id="3.30.160.60:FF:000281">
    <property type="entry name" value="Zinc finger protein 558 isoform X1"/>
    <property type="match status" value="1"/>
</dbReference>
<feature type="domain" description="KRAB" evidence="14">
    <location>
        <begin position="12"/>
        <end position="147"/>
    </location>
</feature>
<dbReference type="GO" id="GO:0045944">
    <property type="term" value="P:positive regulation of transcription by RNA polymerase II"/>
    <property type="evidence" value="ECO:0007669"/>
    <property type="project" value="UniProtKB-ARBA"/>
</dbReference>
<dbReference type="GO" id="GO:0000978">
    <property type="term" value="F:RNA polymerase II cis-regulatory region sequence-specific DNA binding"/>
    <property type="evidence" value="ECO:0007669"/>
    <property type="project" value="TreeGrafter"/>
</dbReference>
<dbReference type="RefSeq" id="XP_022420484.1">
    <property type="nucleotide sequence ID" value="XM_022564776.1"/>
</dbReference>
<evidence type="ECO:0000259" key="13">
    <source>
        <dbReference type="PROSITE" id="PS50157"/>
    </source>
</evidence>
<evidence type="ECO:0000313" key="15">
    <source>
        <dbReference type="Proteomes" id="UP000248483"/>
    </source>
</evidence>
<dbReference type="FunFam" id="3.30.160.60:FF:001478">
    <property type="entry name" value="Zinc finger protein 134"/>
    <property type="match status" value="1"/>
</dbReference>
<dbReference type="STRING" id="9749.A0A2Y9ME11"/>
<dbReference type="PROSITE" id="PS50157">
    <property type="entry name" value="ZINC_FINGER_C2H2_2"/>
    <property type="match status" value="13"/>
</dbReference>
<dbReference type="InterPro" id="IPR013087">
    <property type="entry name" value="Znf_C2H2_type"/>
</dbReference>
<dbReference type="FunFam" id="3.30.160.60:FF:000295">
    <property type="entry name" value="zinc finger protein 19"/>
    <property type="match status" value="1"/>
</dbReference>
<dbReference type="CDD" id="cd07765">
    <property type="entry name" value="KRAB_A-box"/>
    <property type="match status" value="2"/>
</dbReference>
<keyword evidence="10" id="KW-0539">Nucleus</keyword>
<dbReference type="Pfam" id="PF01352">
    <property type="entry name" value="KRAB"/>
    <property type="match status" value="2"/>
</dbReference>
<keyword evidence="5 11" id="KW-0863">Zinc-finger</keyword>
<proteinExistence type="inferred from homology"/>
<feature type="domain" description="C2H2-type" evidence="13">
    <location>
        <begin position="742"/>
        <end position="769"/>
    </location>
</feature>
<evidence type="ECO:0000256" key="12">
    <source>
        <dbReference type="SAM" id="MobiDB-lite"/>
    </source>
</evidence>
<dbReference type="Proteomes" id="UP000248483">
    <property type="component" value="Unplaced"/>
</dbReference>
<dbReference type="Pfam" id="PF00096">
    <property type="entry name" value="zf-C2H2"/>
    <property type="match status" value="12"/>
</dbReference>
<evidence type="ECO:0000256" key="3">
    <source>
        <dbReference type="ARBA" id="ARBA00022723"/>
    </source>
</evidence>
<dbReference type="FunFam" id="3.30.160.60:FF:001530">
    <property type="entry name" value="Zinc finger protein 268"/>
    <property type="match status" value="1"/>
</dbReference>
<keyword evidence="4" id="KW-0677">Repeat</keyword>
<organism evidence="15 16">
    <name type="scientific">Delphinapterus leucas</name>
    <name type="common">Beluga whale</name>
    <dbReference type="NCBI Taxonomy" id="9749"/>
    <lineage>
        <taxon>Eukaryota</taxon>
        <taxon>Metazoa</taxon>
        <taxon>Chordata</taxon>
        <taxon>Craniata</taxon>
        <taxon>Vertebrata</taxon>
        <taxon>Euteleostomi</taxon>
        <taxon>Mammalia</taxon>
        <taxon>Eutheria</taxon>
        <taxon>Laurasiatheria</taxon>
        <taxon>Artiodactyla</taxon>
        <taxon>Whippomorpha</taxon>
        <taxon>Cetacea</taxon>
        <taxon>Odontoceti</taxon>
        <taxon>Monodontidae</taxon>
        <taxon>Delphinapterus</taxon>
    </lineage>
</organism>
<comment type="similarity">
    <text evidence="2">Belongs to the krueppel C2H2-type zinc-finger protein family.</text>
</comment>
<dbReference type="PANTHER" id="PTHR19818:SF158">
    <property type="entry name" value="C2H2-TYPE DOMAIN-CONTAINING PROTEIN-RELATED"/>
    <property type="match status" value="1"/>
</dbReference>
<feature type="domain" description="C2H2-type" evidence="13">
    <location>
        <begin position="658"/>
        <end position="685"/>
    </location>
</feature>
<feature type="domain" description="C2H2-type" evidence="13">
    <location>
        <begin position="630"/>
        <end position="657"/>
    </location>
</feature>
<feature type="domain" description="C2H2-type" evidence="13">
    <location>
        <begin position="602"/>
        <end position="629"/>
    </location>
</feature>
<dbReference type="GO" id="GO:0005634">
    <property type="term" value="C:nucleus"/>
    <property type="evidence" value="ECO:0007669"/>
    <property type="project" value="UniProtKB-SubCell"/>
</dbReference>
<dbReference type="AlphaFoldDB" id="A0A2Y9ME11"/>
<evidence type="ECO:0000256" key="8">
    <source>
        <dbReference type="ARBA" id="ARBA00023125"/>
    </source>
</evidence>
<dbReference type="InterPro" id="IPR036236">
    <property type="entry name" value="Znf_C2H2_sf"/>
</dbReference>
<evidence type="ECO:0000256" key="11">
    <source>
        <dbReference type="PROSITE-ProRule" id="PRU00042"/>
    </source>
</evidence>
<dbReference type="Gene3D" id="3.30.160.60">
    <property type="entry name" value="Classic Zinc Finger"/>
    <property type="match status" value="12"/>
</dbReference>
<feature type="domain" description="C2H2-type" evidence="13">
    <location>
        <begin position="462"/>
        <end position="489"/>
    </location>
</feature>
<dbReference type="SUPFAM" id="SSF109640">
    <property type="entry name" value="KRAB domain (Kruppel-associated box)"/>
    <property type="match status" value="2"/>
</dbReference>
<dbReference type="KEGG" id="dle:111170001"/>
<feature type="domain" description="C2H2-type" evidence="13">
    <location>
        <begin position="686"/>
        <end position="713"/>
    </location>
</feature>
<feature type="domain" description="C2H2-type" evidence="13">
    <location>
        <begin position="574"/>
        <end position="601"/>
    </location>
</feature>
<dbReference type="FunFam" id="3.30.160.60:FF:000624">
    <property type="entry name" value="zinc finger protein 697"/>
    <property type="match status" value="1"/>
</dbReference>
<comment type="subcellular location">
    <subcellularLocation>
        <location evidence="1">Nucleus</location>
    </subcellularLocation>
</comment>
<dbReference type="PROSITE" id="PS50805">
    <property type="entry name" value="KRAB"/>
    <property type="match status" value="2"/>
</dbReference>
<dbReference type="FunFam" id="3.30.160.60:FF:001498">
    <property type="entry name" value="Zinc finger protein 404"/>
    <property type="match status" value="1"/>
</dbReference>
<evidence type="ECO:0000256" key="9">
    <source>
        <dbReference type="ARBA" id="ARBA00023163"/>
    </source>
</evidence>
<feature type="region of interest" description="Disordered" evidence="12">
    <location>
        <begin position="144"/>
        <end position="177"/>
    </location>
</feature>
<evidence type="ECO:0000256" key="6">
    <source>
        <dbReference type="ARBA" id="ARBA00022833"/>
    </source>
</evidence>
<dbReference type="FunFam" id="3.30.160.60:FF:002343">
    <property type="entry name" value="Zinc finger protein 33A"/>
    <property type="match status" value="3"/>
</dbReference>
<keyword evidence="8" id="KW-0238">DNA-binding</keyword>
<dbReference type="SUPFAM" id="SSF57667">
    <property type="entry name" value="beta-beta-alpha zinc fingers"/>
    <property type="match status" value="6"/>
</dbReference>
<dbReference type="FunFam" id="3.30.160.60:FF:000045">
    <property type="entry name" value="ZFP69 zinc finger protein B"/>
    <property type="match status" value="1"/>
</dbReference>
<dbReference type="InterPro" id="IPR036051">
    <property type="entry name" value="KRAB_dom_sf"/>
</dbReference>
<feature type="domain" description="C2H2-type" evidence="13">
    <location>
        <begin position="434"/>
        <end position="461"/>
    </location>
</feature>
<feature type="domain" description="C2H2-type" evidence="13">
    <location>
        <begin position="490"/>
        <end position="517"/>
    </location>
</feature>
<sequence length="775" mass="88132">MAALVTPAQVLVTFKDVAVTFTQEEWRQLDLDQRTLYQEVMLEICGLLVSLGPSCLRHHHMLSEAWAVILPWAGDHFRRCTGMSWNATGGHPAKASPFTFSVWHADCCQEKVSDQWHPVPKPELIHLLEHGQELWMGRRGLPRSMCPGPETQDHSVEPSLEKLERTRGAPSTLPRSERVAEPASGIFGLGLRHYPARLLTPPPPQGPMSTNAVQDPAQVPMVAAAFMAPGQVTVGTPCLRREVRSRSNGQKDCPEFHVPMLSLRYCWGVLREVPQRPGEALRAGWHVGNTGHVIFEDVAVSFSQEEWGLLNNAQRLLYCDVMLENLSLIASLGFWHGVEAEEAVSEQCVSVEQVTEDRNPKLEPSILKPLTSVTSVLAEKDVLYLADNMFTCGEVEKAFLGSLGFPQHQPSHDGEHPRRSRRSREVSHPGQGHHKCSECGKAFSKKFKFTEHLRVHTGEKPYECSDCGKFFRHSSSLIHHRKVHTGERPYECCNCGKVFAHKYKLFEHQRIHTGKRPYECNECGKAFLRKDSLVQHQKIHTGENPHKCGECGKCFLYKNNLLVHQRIHSGERPYGCSKCGKSFVFKKRLLYHQRIHTGERPYMCSECGKAYVYKGSLIVHKRIHTLEKAYGCNKCGKFFTSSFALNRHENVHTAQRCYECSECGKALNGKVKLAEHQRIHTGERPYKCNECEKAFMRKYTLVQHQKVHTGVKPFKCSECGKPFTYKTSLVVHQRIHTGERPYMCSECGEVFVYRRSLVVHQRIHTREKPYECSSL</sequence>
<feature type="compositionally biased region" description="Basic and acidic residues" evidence="12">
    <location>
        <begin position="151"/>
        <end position="167"/>
    </location>
</feature>
<evidence type="ECO:0000259" key="14">
    <source>
        <dbReference type="PROSITE" id="PS50805"/>
    </source>
</evidence>
<keyword evidence="3" id="KW-0479">Metal-binding</keyword>
<accession>A0A2Y9ME11</accession>
<keyword evidence="6" id="KW-0862">Zinc</keyword>
<keyword evidence="7" id="KW-0805">Transcription regulation</keyword>
<dbReference type="GO" id="GO:0000981">
    <property type="term" value="F:DNA-binding transcription factor activity, RNA polymerase II-specific"/>
    <property type="evidence" value="ECO:0007669"/>
    <property type="project" value="TreeGrafter"/>
</dbReference>
<dbReference type="Gene3D" id="6.10.140.140">
    <property type="match status" value="2"/>
</dbReference>
<gene>
    <name evidence="16" type="primary">ZNF550</name>
</gene>
<feature type="domain" description="C2H2-type" evidence="13">
    <location>
        <begin position="518"/>
        <end position="545"/>
    </location>
</feature>